<keyword evidence="5" id="KW-1185">Reference proteome</keyword>
<dbReference type="SMART" id="SM00462">
    <property type="entry name" value="PTB"/>
    <property type="match status" value="1"/>
</dbReference>
<dbReference type="InterPro" id="IPR016698">
    <property type="entry name" value="Numb/numb-like"/>
</dbReference>
<sequence length="540" mass="59706">MTAGMESLKRRLSFRKKKNHVPECSKPHQWQEDEKKVRDGTCSFQVRYLGCLEVFESRGMQVCEEAVKTLKSQCKGKYQRAVLYVSGDALRVVDEISKSMIVDQTIEKVSFCAPDRNHEKGFAYICRDGTTRRWMCHGFLAVKESVSWYFKGRNRRSGERLSHAVGCAFAICLERKQKRDKDSSTGVQVTYSQDKTSFTRMGSFRQTTLTERITDPQSAILAEPVPVRKVENPFAVERPKATTNMLVRQGSFRGFENLQKDSSPFKRSVSLRLSDLPSTLQRQGAITESSPPKPTDVSAPIQEMSPSKEQEDSIAHMCQQLTMGLSQLSSEDPFGTSQQVESTPLQNLTSPAFQAPSPRHTTETNVLSHPTAPVQQTNPWASSSTSPAHSTTSATNWPSPKAANPFANAPPISGASVSNGGTFAPFPEQPQPPPRSHAPHMQHIRSHSIDTGELSTNMWQGHSRQQAKPTLLDMAQQRSFQVNGSAWGDTASGVSSKPSGPNVDPFDVAWAAKSTNRPTASNNNPFNSGRGTQKTFEVKL</sequence>
<dbReference type="SUPFAM" id="SSF50729">
    <property type="entry name" value="PH domain-like"/>
    <property type="match status" value="1"/>
</dbReference>
<organism evidence="5 6">
    <name type="scientific">Crassostrea virginica</name>
    <name type="common">Eastern oyster</name>
    <dbReference type="NCBI Taxonomy" id="6565"/>
    <lineage>
        <taxon>Eukaryota</taxon>
        <taxon>Metazoa</taxon>
        <taxon>Spiralia</taxon>
        <taxon>Lophotrochozoa</taxon>
        <taxon>Mollusca</taxon>
        <taxon>Bivalvia</taxon>
        <taxon>Autobranchia</taxon>
        <taxon>Pteriomorphia</taxon>
        <taxon>Ostreida</taxon>
        <taxon>Ostreoidea</taxon>
        <taxon>Ostreidae</taxon>
        <taxon>Crassostrea</taxon>
    </lineage>
</organism>
<proteinExistence type="predicted"/>
<accession>A0A8B8DVD5</accession>
<dbReference type="OrthoDB" id="10070446at2759"/>
<feature type="region of interest" description="Disordered" evidence="3">
    <location>
        <begin position="488"/>
        <end position="540"/>
    </location>
</feature>
<dbReference type="Gene3D" id="2.30.29.30">
    <property type="entry name" value="Pleckstrin-homology domain (PH domain)/Phosphotyrosine-binding domain (PTB)"/>
    <property type="match status" value="1"/>
</dbReference>
<feature type="region of interest" description="Disordered" evidence="3">
    <location>
        <begin position="328"/>
        <end position="442"/>
    </location>
</feature>
<dbReference type="Proteomes" id="UP000694844">
    <property type="component" value="Chromosome 4"/>
</dbReference>
<evidence type="ECO:0000256" key="2">
    <source>
        <dbReference type="ARBA" id="ARBA00022553"/>
    </source>
</evidence>
<dbReference type="KEGG" id="cvn:111129125"/>
<gene>
    <name evidence="6" type="primary">LOC111129125</name>
</gene>
<dbReference type="InterPro" id="IPR006020">
    <property type="entry name" value="PTB/PI_dom"/>
</dbReference>
<dbReference type="AlphaFoldDB" id="A0A8B8DVD5"/>
<evidence type="ECO:0000259" key="4">
    <source>
        <dbReference type="PROSITE" id="PS01179"/>
    </source>
</evidence>
<dbReference type="GO" id="GO:0005737">
    <property type="term" value="C:cytoplasm"/>
    <property type="evidence" value="ECO:0007669"/>
    <property type="project" value="TreeGrafter"/>
</dbReference>
<evidence type="ECO:0000256" key="3">
    <source>
        <dbReference type="SAM" id="MobiDB-lite"/>
    </source>
</evidence>
<dbReference type="CDD" id="cd01268">
    <property type="entry name" value="PTB_Numb"/>
    <property type="match status" value="1"/>
</dbReference>
<reference evidence="6" key="1">
    <citation type="submission" date="2025-08" db="UniProtKB">
        <authorList>
            <consortium name="RefSeq"/>
        </authorList>
    </citation>
    <scope>IDENTIFICATION</scope>
    <source>
        <tissue evidence="6">Whole sample</tissue>
    </source>
</reference>
<name>A0A8B8DVD5_CRAVI</name>
<feature type="compositionally biased region" description="Pro residues" evidence="3">
    <location>
        <begin position="427"/>
        <end position="436"/>
    </location>
</feature>
<dbReference type="RefSeq" id="XP_022330966.1">
    <property type="nucleotide sequence ID" value="XM_022475258.1"/>
</dbReference>
<dbReference type="PANTHER" id="PTHR47368:SF2">
    <property type="entry name" value="PID DOMAIN-CONTAINING PROTEIN"/>
    <property type="match status" value="1"/>
</dbReference>
<evidence type="ECO:0000256" key="1">
    <source>
        <dbReference type="ARBA" id="ARBA00022473"/>
    </source>
</evidence>
<feature type="compositionally biased region" description="Polar residues" evidence="3">
    <location>
        <begin position="513"/>
        <end position="540"/>
    </location>
</feature>
<feature type="region of interest" description="Disordered" evidence="3">
    <location>
        <begin position="277"/>
        <end position="313"/>
    </location>
</feature>
<dbReference type="GeneID" id="111129125"/>
<evidence type="ECO:0000313" key="6">
    <source>
        <dbReference type="RefSeq" id="XP_022330966.1"/>
    </source>
</evidence>
<dbReference type="InterPro" id="IPR011993">
    <property type="entry name" value="PH-like_dom_sf"/>
</dbReference>
<feature type="compositionally biased region" description="Polar residues" evidence="3">
    <location>
        <begin position="328"/>
        <end position="352"/>
    </location>
</feature>
<keyword evidence="1" id="KW-0217">Developmental protein</keyword>
<dbReference type="InterPro" id="IPR010449">
    <property type="entry name" value="Numb_domain"/>
</dbReference>
<dbReference type="Pfam" id="PF00640">
    <property type="entry name" value="PID"/>
    <property type="match status" value="1"/>
</dbReference>
<feature type="compositionally biased region" description="Polar residues" evidence="3">
    <location>
        <begin position="277"/>
        <end position="290"/>
    </location>
</feature>
<dbReference type="PANTHER" id="PTHR47368">
    <property type="entry name" value="NUMB"/>
    <property type="match status" value="1"/>
</dbReference>
<evidence type="ECO:0000313" key="5">
    <source>
        <dbReference type="Proteomes" id="UP000694844"/>
    </source>
</evidence>
<feature type="compositionally biased region" description="Low complexity" evidence="3">
    <location>
        <begin position="381"/>
        <end position="411"/>
    </location>
</feature>
<keyword evidence="2" id="KW-0597">Phosphoprotein</keyword>
<dbReference type="PROSITE" id="PS01179">
    <property type="entry name" value="PID"/>
    <property type="match status" value="1"/>
</dbReference>
<dbReference type="Pfam" id="PF06311">
    <property type="entry name" value="NumbF"/>
    <property type="match status" value="1"/>
</dbReference>
<feature type="compositionally biased region" description="Polar residues" evidence="3">
    <location>
        <begin position="363"/>
        <end position="380"/>
    </location>
</feature>
<protein>
    <submittedName>
        <fullName evidence="6">Protein numb-like isoform X1</fullName>
    </submittedName>
</protein>
<feature type="domain" description="PID" evidence="4">
    <location>
        <begin position="42"/>
        <end position="180"/>
    </location>
</feature>